<dbReference type="SMART" id="SM00822">
    <property type="entry name" value="PKS_KR"/>
    <property type="match status" value="1"/>
</dbReference>
<dbReference type="Gene3D" id="3.40.50.720">
    <property type="entry name" value="NAD(P)-binding Rossmann-like Domain"/>
    <property type="match status" value="1"/>
</dbReference>
<reference evidence="5 6" key="1">
    <citation type="submission" date="2023-10" db="EMBL/GenBank/DDBJ databases">
        <title>Psychrosphaera aquimaarina strain SW33 isolated from seawater.</title>
        <authorList>
            <person name="Bayburt H."/>
            <person name="Kim J.M."/>
            <person name="Choi B.J."/>
            <person name="Jeon C.O."/>
        </authorList>
    </citation>
    <scope>NUCLEOTIDE SEQUENCE [LARGE SCALE GENOMIC DNA]</scope>
    <source>
        <strain evidence="5 6">KCTC 52743</strain>
    </source>
</reference>
<dbReference type="PROSITE" id="PS00061">
    <property type="entry name" value="ADH_SHORT"/>
    <property type="match status" value="1"/>
</dbReference>
<dbReference type="Pfam" id="PF00106">
    <property type="entry name" value="adh_short"/>
    <property type="match status" value="1"/>
</dbReference>
<dbReference type="PRINTS" id="PR00081">
    <property type="entry name" value="GDHRDH"/>
</dbReference>
<evidence type="ECO:0000313" key="6">
    <source>
        <dbReference type="Proteomes" id="UP001257914"/>
    </source>
</evidence>
<dbReference type="PANTHER" id="PTHR44196:SF1">
    <property type="entry name" value="DEHYDROGENASE_REDUCTASE SDR FAMILY MEMBER 7B"/>
    <property type="match status" value="1"/>
</dbReference>
<dbReference type="EMBL" id="JAWCUA010000010">
    <property type="protein sequence ID" value="MDU0114664.1"/>
    <property type="molecule type" value="Genomic_DNA"/>
</dbReference>
<dbReference type="InterPro" id="IPR036291">
    <property type="entry name" value="NAD(P)-bd_dom_sf"/>
</dbReference>
<dbReference type="PANTHER" id="PTHR44196">
    <property type="entry name" value="DEHYDROGENASE/REDUCTASE SDR FAMILY MEMBER 7B"/>
    <property type="match status" value="1"/>
</dbReference>
<comment type="similarity">
    <text evidence="1 3">Belongs to the short-chain dehydrogenases/reductases (SDR) family.</text>
</comment>
<accession>A0ABU3R4Q6</accession>
<evidence type="ECO:0000256" key="2">
    <source>
        <dbReference type="ARBA" id="ARBA00023002"/>
    </source>
</evidence>
<evidence type="ECO:0000256" key="1">
    <source>
        <dbReference type="ARBA" id="ARBA00006484"/>
    </source>
</evidence>
<dbReference type="PRINTS" id="PR00080">
    <property type="entry name" value="SDRFAMILY"/>
</dbReference>
<dbReference type="RefSeq" id="WP_315948340.1">
    <property type="nucleotide sequence ID" value="NZ_JAWCUA010000010.1"/>
</dbReference>
<keyword evidence="6" id="KW-1185">Reference proteome</keyword>
<proteinExistence type="inferred from homology"/>
<keyword evidence="2" id="KW-0560">Oxidoreductase</keyword>
<evidence type="ECO:0000259" key="4">
    <source>
        <dbReference type="SMART" id="SM00822"/>
    </source>
</evidence>
<name>A0ABU3R4Q6_9GAMM</name>
<feature type="domain" description="Ketoreductase" evidence="4">
    <location>
        <begin position="8"/>
        <end position="173"/>
    </location>
</feature>
<protein>
    <submittedName>
        <fullName evidence="5">SDR family oxidoreductase</fullName>
    </submittedName>
</protein>
<dbReference type="InterPro" id="IPR020904">
    <property type="entry name" value="Sc_DH/Rdtase_CS"/>
</dbReference>
<gene>
    <name evidence="5" type="ORF">RT723_17045</name>
</gene>
<dbReference type="Proteomes" id="UP001257914">
    <property type="component" value="Unassembled WGS sequence"/>
</dbReference>
<dbReference type="InterPro" id="IPR002347">
    <property type="entry name" value="SDR_fam"/>
</dbReference>
<evidence type="ECO:0000313" key="5">
    <source>
        <dbReference type="EMBL" id="MDU0114664.1"/>
    </source>
</evidence>
<sequence length="261" mass="28117">MYSNFKNKVVLITGGTGGLGSALSSELQRAGAKVIVLDLTTEHLESTNDVLYITTDITSKDAVEQAVQLGIKTFGKLDILINNAGITHMSKFEDTPLELVSTIMNVNFMGSVYITKACLPHLINSQGHIVAISSVAGFAPLYGRAAYSASKHAMEGFFRSLSAEISDQNVDVTVVCPSFVNTRPELKVQVNNGVSSPGAAKNNTNGQVIPPEVAVKQILKAIKNKQPTLLLGRVATIAHWLFHLLPNTYMKVMTKGAKQEF</sequence>
<evidence type="ECO:0000256" key="3">
    <source>
        <dbReference type="RuleBase" id="RU000363"/>
    </source>
</evidence>
<organism evidence="5 6">
    <name type="scientific">Psychrosphaera aquimarina</name>
    <dbReference type="NCBI Taxonomy" id="2044854"/>
    <lineage>
        <taxon>Bacteria</taxon>
        <taxon>Pseudomonadati</taxon>
        <taxon>Pseudomonadota</taxon>
        <taxon>Gammaproteobacteria</taxon>
        <taxon>Alteromonadales</taxon>
        <taxon>Pseudoalteromonadaceae</taxon>
        <taxon>Psychrosphaera</taxon>
    </lineage>
</organism>
<dbReference type="NCBIfam" id="NF004825">
    <property type="entry name" value="PRK06181.1"/>
    <property type="match status" value="1"/>
</dbReference>
<comment type="caution">
    <text evidence="5">The sequence shown here is derived from an EMBL/GenBank/DDBJ whole genome shotgun (WGS) entry which is preliminary data.</text>
</comment>
<dbReference type="InterPro" id="IPR057326">
    <property type="entry name" value="KR_dom"/>
</dbReference>
<dbReference type="SUPFAM" id="SSF51735">
    <property type="entry name" value="NAD(P)-binding Rossmann-fold domains"/>
    <property type="match status" value="1"/>
</dbReference>